<dbReference type="GO" id="GO:1990904">
    <property type="term" value="C:ribonucleoprotein complex"/>
    <property type="evidence" value="ECO:0007669"/>
    <property type="project" value="UniProtKB-KW"/>
</dbReference>
<comment type="caution">
    <text evidence="6">The sequence shown here is derived from an EMBL/GenBank/DDBJ whole genome shotgun (WGS) entry which is preliminary data.</text>
</comment>
<evidence type="ECO:0000256" key="1">
    <source>
        <dbReference type="ARBA" id="ARBA00007926"/>
    </source>
</evidence>
<dbReference type="InterPro" id="IPR002672">
    <property type="entry name" value="Ribosomal_eL28"/>
</dbReference>
<dbReference type="GO" id="GO:0006412">
    <property type="term" value="P:translation"/>
    <property type="evidence" value="ECO:0007669"/>
    <property type="project" value="InterPro"/>
</dbReference>
<dbReference type="EMBL" id="JADXDR010000056">
    <property type="protein sequence ID" value="KAI7842121.1"/>
    <property type="molecule type" value="Genomic_DNA"/>
</dbReference>
<dbReference type="Proteomes" id="UP001205105">
    <property type="component" value="Unassembled WGS sequence"/>
</dbReference>
<protein>
    <recommendedName>
        <fullName evidence="5">Ribosomal eL28/Mak16 domain-containing protein</fullName>
    </recommendedName>
</protein>
<evidence type="ECO:0000259" key="5">
    <source>
        <dbReference type="Pfam" id="PF01778"/>
    </source>
</evidence>
<dbReference type="GO" id="GO:0005840">
    <property type="term" value="C:ribosome"/>
    <property type="evidence" value="ECO:0007669"/>
    <property type="project" value="UniProtKB-KW"/>
</dbReference>
<dbReference type="Pfam" id="PF01778">
    <property type="entry name" value="Ribosomal_L28e"/>
    <property type="match status" value="1"/>
</dbReference>
<dbReference type="Gene3D" id="3.30.390.110">
    <property type="match status" value="1"/>
</dbReference>
<keyword evidence="2" id="KW-0689">Ribosomal protein</keyword>
<dbReference type="PANTHER" id="PTHR10544">
    <property type="entry name" value="60S RIBOSOMAL PROTEIN L28"/>
    <property type="match status" value="1"/>
</dbReference>
<name>A0AAD5H329_9CHLO</name>
<dbReference type="InterPro" id="IPR029004">
    <property type="entry name" value="Ribosomal_eL28/Mak16"/>
</dbReference>
<keyword evidence="3" id="KW-0687">Ribonucleoprotein</keyword>
<gene>
    <name evidence="6" type="ORF">COHA_004314</name>
</gene>
<feature type="region of interest" description="Disordered" evidence="4">
    <location>
        <begin position="87"/>
        <end position="124"/>
    </location>
</feature>
<accession>A0AAD5H329</accession>
<evidence type="ECO:0000256" key="3">
    <source>
        <dbReference type="ARBA" id="ARBA00023274"/>
    </source>
</evidence>
<evidence type="ECO:0000313" key="6">
    <source>
        <dbReference type="EMBL" id="KAI7842121.1"/>
    </source>
</evidence>
<organism evidence="6 7">
    <name type="scientific">Chlorella ohadii</name>
    <dbReference type="NCBI Taxonomy" id="2649997"/>
    <lineage>
        <taxon>Eukaryota</taxon>
        <taxon>Viridiplantae</taxon>
        <taxon>Chlorophyta</taxon>
        <taxon>core chlorophytes</taxon>
        <taxon>Trebouxiophyceae</taxon>
        <taxon>Chlorellales</taxon>
        <taxon>Chlorellaceae</taxon>
        <taxon>Chlorella clade</taxon>
        <taxon>Chlorella</taxon>
    </lineage>
</organism>
<evidence type="ECO:0000313" key="7">
    <source>
        <dbReference type="Proteomes" id="UP001205105"/>
    </source>
</evidence>
<feature type="domain" description="Ribosomal eL28/Mak16" evidence="5">
    <location>
        <begin position="5"/>
        <end position="111"/>
    </location>
</feature>
<comment type="similarity">
    <text evidence="1">Belongs to the eukaryotic ribosomal protein eL28 family.</text>
</comment>
<keyword evidence="7" id="KW-1185">Reference proteome</keyword>
<reference evidence="6" key="1">
    <citation type="submission" date="2020-11" db="EMBL/GenBank/DDBJ databases">
        <title>Chlorella ohadii genome sequencing and assembly.</title>
        <authorList>
            <person name="Murik O."/>
            <person name="Treves H."/>
            <person name="Kedem I."/>
            <person name="Shotland Y."/>
            <person name="Kaplan A."/>
        </authorList>
    </citation>
    <scope>NUCLEOTIDE SEQUENCE</scope>
    <source>
        <strain evidence="6">1</strain>
    </source>
</reference>
<proteinExistence type="inferred from homology"/>
<evidence type="ECO:0000256" key="4">
    <source>
        <dbReference type="SAM" id="MobiDB-lite"/>
    </source>
</evidence>
<dbReference type="AlphaFoldDB" id="A0AAD5H329"/>
<sequence length="124" mass="12957">MSAQLVWELVKKNNAFIRKSVNHTVFSAEPGNVANKHSYKYSGLANRGATVDVAAAEGAVVISKSSKKGKLAGSVCKKNARRTNFAAAAEAQSAGRPDLKRAAQARASALSKGIRKSKATAASQ</sequence>
<evidence type="ECO:0000256" key="2">
    <source>
        <dbReference type="ARBA" id="ARBA00022980"/>
    </source>
</evidence>
<dbReference type="GO" id="GO:0003735">
    <property type="term" value="F:structural constituent of ribosome"/>
    <property type="evidence" value="ECO:0007669"/>
    <property type="project" value="InterPro"/>
</dbReference>